<keyword evidence="3" id="KW-1185">Reference proteome</keyword>
<comment type="caution">
    <text evidence="2">The sequence shown here is derived from an EMBL/GenBank/DDBJ whole genome shotgun (WGS) entry which is preliminary data.</text>
</comment>
<accession>A0A8S3YZ64</accession>
<feature type="chain" id="PRO_5035756492" evidence="1">
    <location>
        <begin position="18"/>
        <end position="246"/>
    </location>
</feature>
<reference evidence="2" key="1">
    <citation type="submission" date="2021-04" db="EMBL/GenBank/DDBJ databases">
        <authorList>
            <consortium name="Molecular Ecology Group"/>
        </authorList>
    </citation>
    <scope>NUCLEOTIDE SEQUENCE</scope>
</reference>
<sequence>MLRTSLLLIWLPTAVLANILPPDELLGPQCGATRCLAQGLADCVDGECVCQGNNVKGLGNFVCVREDEDFAVIFNDPMVRDFSGGHTKIPLVCKFLATHISTRACTGSTPDNVETVNGMCDFRFFAWGRRRLGKTFIRGIQVNVMLWVGNDTYFHASRLETEAVNGVYTYTEDGNRNSFGAPPFGDPVVTSVPSLGSIYTQYDHISNFARIIAQPCGIEVGIRGVEQIGSPLEHPPGVYIKVLKAC</sequence>
<evidence type="ECO:0000256" key="1">
    <source>
        <dbReference type="SAM" id="SignalP"/>
    </source>
</evidence>
<protein>
    <submittedName>
        <fullName evidence="2">Uncharacterized protein</fullName>
    </submittedName>
</protein>
<feature type="signal peptide" evidence="1">
    <location>
        <begin position="1"/>
        <end position="17"/>
    </location>
</feature>
<dbReference type="EMBL" id="CAJHNH020001302">
    <property type="protein sequence ID" value="CAG5122477.1"/>
    <property type="molecule type" value="Genomic_DNA"/>
</dbReference>
<proteinExistence type="predicted"/>
<dbReference type="Proteomes" id="UP000678393">
    <property type="component" value="Unassembled WGS sequence"/>
</dbReference>
<keyword evidence="1" id="KW-0732">Signal</keyword>
<dbReference type="AlphaFoldDB" id="A0A8S3YZ64"/>
<evidence type="ECO:0000313" key="2">
    <source>
        <dbReference type="EMBL" id="CAG5122477.1"/>
    </source>
</evidence>
<gene>
    <name evidence="2" type="ORF">CUNI_LOCUS8035</name>
</gene>
<dbReference type="OrthoDB" id="6144202at2759"/>
<feature type="non-terminal residue" evidence="2">
    <location>
        <position position="1"/>
    </location>
</feature>
<evidence type="ECO:0000313" key="3">
    <source>
        <dbReference type="Proteomes" id="UP000678393"/>
    </source>
</evidence>
<name>A0A8S3YZ64_9EUPU</name>
<organism evidence="2 3">
    <name type="scientific">Candidula unifasciata</name>
    <dbReference type="NCBI Taxonomy" id="100452"/>
    <lineage>
        <taxon>Eukaryota</taxon>
        <taxon>Metazoa</taxon>
        <taxon>Spiralia</taxon>
        <taxon>Lophotrochozoa</taxon>
        <taxon>Mollusca</taxon>
        <taxon>Gastropoda</taxon>
        <taxon>Heterobranchia</taxon>
        <taxon>Euthyneura</taxon>
        <taxon>Panpulmonata</taxon>
        <taxon>Eupulmonata</taxon>
        <taxon>Stylommatophora</taxon>
        <taxon>Helicina</taxon>
        <taxon>Helicoidea</taxon>
        <taxon>Geomitridae</taxon>
        <taxon>Candidula</taxon>
    </lineage>
</organism>